<evidence type="ECO:0000256" key="9">
    <source>
        <dbReference type="ARBA" id="ARBA00032370"/>
    </source>
</evidence>
<dbReference type="Proteomes" id="UP000186029">
    <property type="component" value="Unassembled WGS sequence"/>
</dbReference>
<evidence type="ECO:0000256" key="8">
    <source>
        <dbReference type="ARBA" id="ARBA00023136"/>
    </source>
</evidence>
<comment type="caution">
    <text evidence="17">The sequence shown here is derived from an EMBL/GenBank/DDBJ whole genome shotgun (WGS) entry which is preliminary data.</text>
</comment>
<feature type="transmembrane region" description="Helical" evidence="16">
    <location>
        <begin position="337"/>
        <end position="358"/>
    </location>
</feature>
<evidence type="ECO:0000256" key="10">
    <source>
        <dbReference type="ARBA" id="ARBA00033270"/>
    </source>
</evidence>
<evidence type="ECO:0000256" key="12">
    <source>
        <dbReference type="ARBA" id="ARBA00041185"/>
    </source>
</evidence>
<dbReference type="PANTHER" id="PTHR30474">
    <property type="entry name" value="CELL CYCLE PROTEIN"/>
    <property type="match status" value="1"/>
</dbReference>
<evidence type="ECO:0000256" key="16">
    <source>
        <dbReference type="SAM" id="Phobius"/>
    </source>
</evidence>
<feature type="transmembrane region" description="Helical" evidence="16">
    <location>
        <begin position="9"/>
        <end position="33"/>
    </location>
</feature>
<keyword evidence="3" id="KW-0808">Transferase</keyword>
<evidence type="ECO:0000256" key="1">
    <source>
        <dbReference type="ARBA" id="ARBA00004141"/>
    </source>
</evidence>
<dbReference type="GO" id="GO:0005886">
    <property type="term" value="C:plasma membrane"/>
    <property type="evidence" value="ECO:0007669"/>
    <property type="project" value="TreeGrafter"/>
</dbReference>
<dbReference type="GO" id="GO:0008360">
    <property type="term" value="P:regulation of cell shape"/>
    <property type="evidence" value="ECO:0007669"/>
    <property type="project" value="UniProtKB-KW"/>
</dbReference>
<evidence type="ECO:0000256" key="6">
    <source>
        <dbReference type="ARBA" id="ARBA00022984"/>
    </source>
</evidence>
<keyword evidence="2" id="KW-0328">Glycosyltransferase</keyword>
<evidence type="ECO:0000256" key="15">
    <source>
        <dbReference type="ARBA" id="ARBA00049902"/>
    </source>
</evidence>
<dbReference type="GO" id="GO:0009252">
    <property type="term" value="P:peptidoglycan biosynthetic process"/>
    <property type="evidence" value="ECO:0007669"/>
    <property type="project" value="UniProtKB-KW"/>
</dbReference>
<dbReference type="GO" id="GO:0032153">
    <property type="term" value="C:cell division site"/>
    <property type="evidence" value="ECO:0007669"/>
    <property type="project" value="TreeGrafter"/>
</dbReference>
<feature type="transmembrane region" description="Helical" evidence="16">
    <location>
        <begin position="72"/>
        <end position="93"/>
    </location>
</feature>
<comment type="catalytic activity">
    <reaction evidence="15">
        <text>[GlcNAc-(1-&gt;4)-Mur2Ac(oyl-L-Ala-gamma-D-Glu-L-Lys-D-Ala-D-Ala)](n)-di-trans,octa-cis-undecaprenyl diphosphate + beta-D-GlcNAc-(1-&gt;4)-Mur2Ac(oyl-L-Ala-gamma-D-Glu-L-Lys-D-Ala-D-Ala)-di-trans,octa-cis-undecaprenyl diphosphate = [GlcNAc-(1-&gt;4)-Mur2Ac(oyl-L-Ala-gamma-D-Glu-L-Lys-D-Ala-D-Ala)](n+1)-di-trans,octa-cis-undecaprenyl diphosphate + di-trans,octa-cis-undecaprenyl diphosphate + H(+)</text>
        <dbReference type="Rhea" id="RHEA:23708"/>
        <dbReference type="Rhea" id="RHEA-COMP:9602"/>
        <dbReference type="Rhea" id="RHEA-COMP:9603"/>
        <dbReference type="ChEBI" id="CHEBI:15378"/>
        <dbReference type="ChEBI" id="CHEBI:58405"/>
        <dbReference type="ChEBI" id="CHEBI:60033"/>
        <dbReference type="ChEBI" id="CHEBI:78435"/>
        <dbReference type="EC" id="2.4.99.28"/>
    </reaction>
</comment>
<reference evidence="17 18" key="1">
    <citation type="journal article" date="2016" name="Nat. Commun.">
        <title>Thousands of microbial genomes shed light on interconnected biogeochemical processes in an aquifer system.</title>
        <authorList>
            <person name="Anantharaman K."/>
            <person name="Brown C.T."/>
            <person name="Hug L.A."/>
            <person name="Sharon I."/>
            <person name="Castelle C.J."/>
            <person name="Probst A.J."/>
            <person name="Thomas B.C."/>
            <person name="Singh A."/>
            <person name="Wilkins M.J."/>
            <person name="Karaoz U."/>
            <person name="Brodie E.L."/>
            <person name="Williams K.H."/>
            <person name="Hubbard S.S."/>
            <person name="Banfield J.F."/>
        </authorList>
    </citation>
    <scope>NUCLEOTIDE SEQUENCE [LARGE SCALE GENOMIC DNA]</scope>
</reference>
<comment type="similarity">
    <text evidence="11">Belongs to the SEDS family. FtsW subfamily.</text>
</comment>
<keyword evidence="7 16" id="KW-1133">Transmembrane helix</keyword>
<dbReference type="GO" id="GO:0008955">
    <property type="term" value="F:peptidoglycan glycosyltransferase activity"/>
    <property type="evidence" value="ECO:0007669"/>
    <property type="project" value="UniProtKB-EC"/>
</dbReference>
<evidence type="ECO:0000256" key="13">
    <source>
        <dbReference type="ARBA" id="ARBA00041418"/>
    </source>
</evidence>
<evidence type="ECO:0000256" key="2">
    <source>
        <dbReference type="ARBA" id="ARBA00022676"/>
    </source>
</evidence>
<keyword evidence="6" id="KW-0573">Peptidoglycan synthesis</keyword>
<feature type="transmembrane region" description="Helical" evidence="16">
    <location>
        <begin position="271"/>
        <end position="291"/>
    </location>
</feature>
<dbReference type="GO" id="GO:0015648">
    <property type="term" value="F:lipid-linked peptidoglycan transporter activity"/>
    <property type="evidence" value="ECO:0007669"/>
    <property type="project" value="TreeGrafter"/>
</dbReference>
<keyword evidence="4 16" id="KW-0812">Transmembrane</keyword>
<protein>
    <recommendedName>
        <fullName evidence="12">Probable peptidoglycan glycosyltransferase FtsW</fullName>
        <ecNumber evidence="14">2.4.99.28</ecNumber>
    </recommendedName>
    <alternativeName>
        <fullName evidence="13">Cell division protein FtsW</fullName>
    </alternativeName>
    <alternativeName>
        <fullName evidence="10">Cell wall polymerase</fullName>
    </alternativeName>
    <alternativeName>
        <fullName evidence="9">Peptidoglycan polymerase</fullName>
    </alternativeName>
</protein>
<evidence type="ECO:0000313" key="17">
    <source>
        <dbReference type="EMBL" id="OGD66297.1"/>
    </source>
</evidence>
<keyword evidence="8 16" id="KW-0472">Membrane</keyword>
<feature type="transmembrane region" description="Helical" evidence="16">
    <location>
        <begin position="163"/>
        <end position="179"/>
    </location>
</feature>
<evidence type="ECO:0000256" key="5">
    <source>
        <dbReference type="ARBA" id="ARBA00022960"/>
    </source>
</evidence>
<feature type="transmembrane region" description="Helical" evidence="16">
    <location>
        <begin position="105"/>
        <end position="126"/>
    </location>
</feature>
<evidence type="ECO:0000256" key="11">
    <source>
        <dbReference type="ARBA" id="ARBA00038053"/>
    </source>
</evidence>
<dbReference type="EMBL" id="MFAC01000033">
    <property type="protein sequence ID" value="OGD66297.1"/>
    <property type="molecule type" value="Genomic_DNA"/>
</dbReference>
<dbReference type="Pfam" id="PF01098">
    <property type="entry name" value="FTSW_RODA_SPOVE"/>
    <property type="match status" value="1"/>
</dbReference>
<feature type="transmembrane region" description="Helical" evidence="16">
    <location>
        <begin position="138"/>
        <end position="157"/>
    </location>
</feature>
<sequence length="364" mass="39764">MLKKIDRPFLITVIILVVAGFFIFTSASLGLLARDGARFSSVAFSQFFLGIFLGLLAMLTTTHIKYTFWRKYAFYIFLISIFTTLLVFIPGLGAEFGGARRWIDLSIITFQPVEMLKIGFVIFFAAWLTNVKDKIHTYGHGIIPFIILLGIIGGILLSQPDTGTFLVILTAGLAMFIAAGARKRDILTFLAITGIGLSALTYIYPYVKERILTFKNPLSDVLGSGWQIKQSLIAIGSGEWFGRGFGQSVQKFQYLPEPIGDSIFAVAAEEFGFIGSVLLITLFLFLAFRGLKIAAKAPDSFSGLLIVGIVILIVSQSFINIGSMLGVMPLTGLPLLFVSHGGSALLFALAEIGIILNISKFRKT</sequence>
<gene>
    <name evidence="17" type="ORF">A2Z61_01210</name>
</gene>
<evidence type="ECO:0000256" key="4">
    <source>
        <dbReference type="ARBA" id="ARBA00022692"/>
    </source>
</evidence>
<feature type="transmembrane region" description="Helical" evidence="16">
    <location>
        <begin position="186"/>
        <end position="207"/>
    </location>
</feature>
<feature type="transmembrane region" description="Helical" evidence="16">
    <location>
        <begin position="39"/>
        <end position="60"/>
    </location>
</feature>
<name>A0A1F5EFT9_9BACT</name>
<dbReference type="EC" id="2.4.99.28" evidence="14"/>
<dbReference type="InterPro" id="IPR001182">
    <property type="entry name" value="FtsW/RodA"/>
</dbReference>
<evidence type="ECO:0000313" key="18">
    <source>
        <dbReference type="Proteomes" id="UP000186029"/>
    </source>
</evidence>
<organism evidence="17 18">
    <name type="scientific">Candidatus Campbellbacteria bacterium RIFCSPLOWO2_02_35_12</name>
    <dbReference type="NCBI Taxonomy" id="1797580"/>
    <lineage>
        <taxon>Bacteria</taxon>
        <taxon>Candidatus Campbelliibacteriota</taxon>
    </lineage>
</organism>
<comment type="subcellular location">
    <subcellularLocation>
        <location evidence="1">Membrane</location>
        <topology evidence="1">Multi-pass membrane protein</topology>
    </subcellularLocation>
</comment>
<evidence type="ECO:0000256" key="14">
    <source>
        <dbReference type="ARBA" id="ARBA00044770"/>
    </source>
</evidence>
<dbReference type="AlphaFoldDB" id="A0A1F5EFT9"/>
<dbReference type="GO" id="GO:0051301">
    <property type="term" value="P:cell division"/>
    <property type="evidence" value="ECO:0007669"/>
    <property type="project" value="InterPro"/>
</dbReference>
<keyword evidence="5" id="KW-0133">Cell shape</keyword>
<dbReference type="PANTHER" id="PTHR30474:SF2">
    <property type="entry name" value="PEPTIDOGLYCAN GLYCOSYLTRANSFERASE FTSW-RELATED"/>
    <property type="match status" value="1"/>
</dbReference>
<accession>A0A1F5EFT9</accession>
<evidence type="ECO:0000256" key="3">
    <source>
        <dbReference type="ARBA" id="ARBA00022679"/>
    </source>
</evidence>
<evidence type="ECO:0000256" key="7">
    <source>
        <dbReference type="ARBA" id="ARBA00022989"/>
    </source>
</evidence>
<feature type="transmembrane region" description="Helical" evidence="16">
    <location>
        <begin position="303"/>
        <end position="325"/>
    </location>
</feature>
<dbReference type="STRING" id="1797580.A2Z61_01210"/>
<proteinExistence type="inferred from homology"/>